<dbReference type="Pfam" id="PF02464">
    <property type="entry name" value="CinA"/>
    <property type="match status" value="1"/>
</dbReference>
<keyword evidence="3" id="KW-1185">Reference proteome</keyword>
<dbReference type="AlphaFoldDB" id="A0A0B5D6M1"/>
<organism evidence="2 3">
    <name type="scientific">Corynebacterium humireducens NBRC 106098 = DSM 45392</name>
    <dbReference type="NCBI Taxonomy" id="1223515"/>
    <lineage>
        <taxon>Bacteria</taxon>
        <taxon>Bacillati</taxon>
        <taxon>Actinomycetota</taxon>
        <taxon>Actinomycetes</taxon>
        <taxon>Mycobacteriales</taxon>
        <taxon>Corynebacteriaceae</taxon>
        <taxon>Corynebacterium</taxon>
    </lineage>
</organism>
<dbReference type="InterPro" id="IPR036653">
    <property type="entry name" value="CinA-like_C"/>
</dbReference>
<dbReference type="InterPro" id="IPR008136">
    <property type="entry name" value="CinA_C"/>
</dbReference>
<dbReference type="SUPFAM" id="SSF142433">
    <property type="entry name" value="CinA-like"/>
    <property type="match status" value="1"/>
</dbReference>
<dbReference type="EMBL" id="CP005286">
    <property type="protein sequence ID" value="AJE32827.1"/>
    <property type="molecule type" value="Genomic_DNA"/>
</dbReference>
<dbReference type="NCBIfam" id="TIGR00199">
    <property type="entry name" value="PncC_domain"/>
    <property type="match status" value="1"/>
</dbReference>
<sequence>MTADQIAALARGHGYTVAVAESLTGGSLAAELAAADDSSEWFAGGVVAYQTRTKQRVLGVAPDCPVISAECVSTMAASLTDLMGADAVIAISGAGGPAGQAGQPPGTVVIATLVRGRESVEEHCFPGTPGQVLAAARAHALRQLAAQMRG</sequence>
<evidence type="ECO:0000313" key="2">
    <source>
        <dbReference type="EMBL" id="AJE32827.1"/>
    </source>
</evidence>
<dbReference type="Proteomes" id="UP000031524">
    <property type="component" value="Chromosome"/>
</dbReference>
<proteinExistence type="predicted"/>
<dbReference type="HOGENOM" id="CLU_030805_1_0_11"/>
<gene>
    <name evidence="2" type="ORF">B842_04880</name>
</gene>
<accession>A0A0B5D6M1</accession>
<dbReference type="Gene3D" id="3.90.950.20">
    <property type="entry name" value="CinA-like"/>
    <property type="match status" value="1"/>
</dbReference>
<evidence type="ECO:0000259" key="1">
    <source>
        <dbReference type="Pfam" id="PF02464"/>
    </source>
</evidence>
<dbReference type="RefSeq" id="WP_040085499.1">
    <property type="nucleotide sequence ID" value="NZ_BCSU01000007.1"/>
</dbReference>
<protein>
    <submittedName>
        <fullName evidence="2">Competence-damage inducible protein</fullName>
    </submittedName>
</protein>
<feature type="domain" description="CinA C-terminal" evidence="1">
    <location>
        <begin position="3"/>
        <end position="146"/>
    </location>
</feature>
<dbReference type="OrthoDB" id="1253990at2"/>
<dbReference type="KEGG" id="chm:B842_04880"/>
<name>A0A0B5D6M1_9CORY</name>
<reference evidence="2 3" key="1">
    <citation type="submission" date="2013-04" db="EMBL/GenBank/DDBJ databases">
        <title>Complete genome sequence of Corynebacterium humireducens DSM 45392(T), isolated from a wastewater-fed microbial fuel cell.</title>
        <authorList>
            <person name="Ruckert C."/>
            <person name="Albersmeier A."/>
            <person name="Kalinowski J."/>
        </authorList>
    </citation>
    <scope>NUCLEOTIDE SEQUENCE [LARGE SCALE GENOMIC DNA]</scope>
    <source>
        <strain evidence="3">MFC-5</strain>
    </source>
</reference>
<dbReference type="STRING" id="1223515.B842_04880"/>
<evidence type="ECO:0000313" key="3">
    <source>
        <dbReference type="Proteomes" id="UP000031524"/>
    </source>
</evidence>